<name>A0ACC1HUA2_9FUNG</name>
<keyword evidence="2" id="KW-1185">Reference proteome</keyword>
<reference evidence="1" key="1">
    <citation type="submission" date="2022-06" db="EMBL/GenBank/DDBJ databases">
        <title>Phylogenomic reconstructions and comparative analyses of Kickxellomycotina fungi.</title>
        <authorList>
            <person name="Reynolds N.K."/>
            <person name="Stajich J.E."/>
            <person name="Barry K."/>
            <person name="Grigoriev I.V."/>
            <person name="Crous P."/>
            <person name="Smith M.E."/>
        </authorList>
    </citation>
    <scope>NUCLEOTIDE SEQUENCE</scope>
    <source>
        <strain evidence="1">RSA 2271</strain>
    </source>
</reference>
<gene>
    <name evidence="1" type="primary">RAD50</name>
    <name evidence="1" type="ORF">EV182_001208</name>
</gene>
<accession>A0ACC1HUA2</accession>
<dbReference type="Proteomes" id="UP001145114">
    <property type="component" value="Unassembled WGS sequence"/>
</dbReference>
<organism evidence="1 2">
    <name type="scientific">Spiromyces aspiralis</name>
    <dbReference type="NCBI Taxonomy" id="68401"/>
    <lineage>
        <taxon>Eukaryota</taxon>
        <taxon>Fungi</taxon>
        <taxon>Fungi incertae sedis</taxon>
        <taxon>Zoopagomycota</taxon>
        <taxon>Kickxellomycotina</taxon>
        <taxon>Kickxellomycetes</taxon>
        <taxon>Kickxellales</taxon>
        <taxon>Kickxellaceae</taxon>
        <taxon>Spiromyces</taxon>
    </lineage>
</organism>
<evidence type="ECO:0000313" key="2">
    <source>
        <dbReference type="Proteomes" id="UP001145114"/>
    </source>
</evidence>
<sequence length="1143" mass="131449">MSNRLGVPQAILDNVIFCHQEEANWPLSEPSVLKRKFDEIFSATRYTKALDTIKQIRKNQTTEVKIQAKELEHLKEKREKELRSARKKVESYQGAISSLEAEEACLQEQIDELVQIITKYNALQSEISQVEHQIRTTKRSRDELASNVQRMKGKHIVFVCCESEDELQELQRAHESNVSGYEDKRRELDHACEELRNKLDCHNDALTEVKAEQGVLKADLRRYELKCQECRELTSQVAQELGISAASGDAEGYLAELERLQKDIEKDIESAKESARKREQDLHRHAHELSSLVATYQESMRVYQEQLAAKKALIKQLESESQPLNTSSQELIDELGQNLKAEESNLEQVQLSLEAENTQELVDERQTAIQENEAMINKLNSDMSLLNKSAGSRAKLALRKAELEKTTSKRDSLKKAMLLEANFFLGGFSDDEIEGSVDSLLSERRALLTELEDNIAKNDKQRQGHDARIAMIRQTLKQYHSEIQAKTRQIKHVCDPEEFMSSVVNAKEELQHLSEEIGFFKSAKDMYQTYIDVSERQKSCPLCKRGFEVEEELVKFIENLRIDYKQAPIELIRVQQQMEAVKSRYNTLQSLQQLHQDIQRLKTSTIPDLEEQASELESELFDLAAEHSELCEGAKDARMLLKRLETLRDNVREWLAVSDEASELVREVAEIEEELAHTGSLMSIDDCQAKLEALHNKNRTIRQEIDKLNNEHHQRQKEWVALESRVRDIKDTISREQQRWIDKQRINERISALHEETTELTGKIEALKTKLEKAKPELADVQAQIDEARADADARQSALQNQMRQIERYASELRSAAAEIRQLNHKDLARDLEINQARQAEVQAEIEAVARELESTHRQWQNVDRKITSMKEYERALADNIKLHVYSREIKGLKAEADRLYAQLYEIESEMGTRDGSDGTNYQSGEGKGSKADSASIYGDCIQRLKQQHSDVISRKAGLFGEVKQIESQVQRYVDELNNEYNNVDALYREQMIVHKTSEIANTDLDKYSKALDNAIMEYHSIKMEEVNKIIRELWFRTYRGTDIETIEIRSQKDGNKSIRSYNYRVVMIKNGHAIDMRGRCSAGQKVLTSLIIRLALAEAFGTNCGILALDEPTTNLDRANIKSFAENLIKHVSEAPLQPRRT</sequence>
<protein>
    <submittedName>
        <fullName evidence="1">DNA repair protein rad50</fullName>
    </submittedName>
</protein>
<proteinExistence type="predicted"/>
<evidence type="ECO:0000313" key="1">
    <source>
        <dbReference type="EMBL" id="KAJ1679847.1"/>
    </source>
</evidence>
<comment type="caution">
    <text evidence="1">The sequence shown here is derived from an EMBL/GenBank/DDBJ whole genome shotgun (WGS) entry which is preliminary data.</text>
</comment>
<dbReference type="EMBL" id="JAMZIH010000150">
    <property type="protein sequence ID" value="KAJ1679847.1"/>
    <property type="molecule type" value="Genomic_DNA"/>
</dbReference>